<keyword evidence="1 6" id="KW-0645">Protease</keyword>
<gene>
    <name evidence="8" type="ORF">EWV77_21210</name>
</gene>
<organism evidence="8 9">
    <name type="scientific">Microcystis viridis Mv_BB_P_19951000_S68D</name>
    <dbReference type="NCBI Taxonomy" id="2486270"/>
    <lineage>
        <taxon>Bacteria</taxon>
        <taxon>Bacillati</taxon>
        <taxon>Cyanobacteriota</taxon>
        <taxon>Cyanophyceae</taxon>
        <taxon>Oscillatoriophycideae</taxon>
        <taxon>Chroococcales</taxon>
        <taxon>Microcystaceae</taxon>
        <taxon>Microcystis</taxon>
    </lineage>
</organism>
<comment type="caution">
    <text evidence="8">The sequence shown here is derived from an EMBL/GenBank/DDBJ whole genome shotgun (WGS) entry which is preliminary data.</text>
</comment>
<evidence type="ECO:0000256" key="2">
    <source>
        <dbReference type="ARBA" id="ARBA00022723"/>
    </source>
</evidence>
<dbReference type="FunFam" id="3.30.2010.10:FF:000007">
    <property type="entry name" value="Peptidase M48 family protein"/>
    <property type="match status" value="1"/>
</dbReference>
<reference evidence="8 9" key="1">
    <citation type="submission" date="2019-01" db="EMBL/GenBank/DDBJ databases">
        <title>Coherence of Microcystis species and biogeography revealed through population genomics.</title>
        <authorList>
            <person name="Perez-Carrascal O.M."/>
            <person name="Terrat Y."/>
            <person name="Giani A."/>
            <person name="Fortin N."/>
            <person name="Tromas N."/>
            <person name="Shapiro B.J."/>
        </authorList>
    </citation>
    <scope>NUCLEOTIDE SEQUENCE [LARGE SCALE GENOMIC DNA]</scope>
    <source>
        <strain evidence="8">Mv_BB_P_19951000_S68D</strain>
    </source>
</reference>
<keyword evidence="5 6" id="KW-0482">Metalloprotease</keyword>
<proteinExistence type="inferred from homology"/>
<keyword evidence="2" id="KW-0479">Metal-binding</keyword>
<dbReference type="GO" id="GO:0006508">
    <property type="term" value="P:proteolysis"/>
    <property type="evidence" value="ECO:0007669"/>
    <property type="project" value="UniProtKB-KW"/>
</dbReference>
<dbReference type="Proteomes" id="UP000320674">
    <property type="component" value="Unassembled WGS sequence"/>
</dbReference>
<evidence type="ECO:0000259" key="7">
    <source>
        <dbReference type="Pfam" id="PF01435"/>
    </source>
</evidence>
<feature type="domain" description="Peptidase M48" evidence="7">
    <location>
        <begin position="70"/>
        <end position="265"/>
    </location>
</feature>
<dbReference type="InterPro" id="IPR001915">
    <property type="entry name" value="Peptidase_M48"/>
</dbReference>
<comment type="cofactor">
    <cofactor evidence="6">
        <name>Zn(2+)</name>
        <dbReference type="ChEBI" id="CHEBI:29105"/>
    </cofactor>
    <text evidence="6">Binds 1 zinc ion per subunit.</text>
</comment>
<dbReference type="Gene3D" id="3.30.2010.10">
    <property type="entry name" value="Metalloproteases ('zincins'), catalytic domain"/>
    <property type="match status" value="1"/>
</dbReference>
<dbReference type="GO" id="GO:0004222">
    <property type="term" value="F:metalloendopeptidase activity"/>
    <property type="evidence" value="ECO:0007669"/>
    <property type="project" value="InterPro"/>
</dbReference>
<evidence type="ECO:0000256" key="3">
    <source>
        <dbReference type="ARBA" id="ARBA00022801"/>
    </source>
</evidence>
<sequence length="292" mass="32416">MNKNMELSRQLLLGLKANDFRHPIDLEATNSLKQLPGLDIAVRSLLGSVAEEFFYLNNIAASVLVGEKQLPDLHNLLLEACRILDLEPPQLYIQQNPVPNAYTFAMRGKKPFMVMHTSLIEMLTPAEIQAVMAHELGHLKCEHGVYLTLANIMVLAAGLLPNWGTMLARSLQERMLAWVRCAEFSCDRAALLAVQDPKIVMSVLMKLAGGSPSLAPLLNLEAFIDQAKSYDAVSASEIGEMLKGLQTQQLTHPLPVLRAREIDRWAGSPDYQNLLKGPKMGYRKFGLKTPSF</sequence>
<dbReference type="EMBL" id="SFAZ01000301">
    <property type="protein sequence ID" value="TRU67966.1"/>
    <property type="molecule type" value="Genomic_DNA"/>
</dbReference>
<evidence type="ECO:0000256" key="1">
    <source>
        <dbReference type="ARBA" id="ARBA00022670"/>
    </source>
</evidence>
<accession>A0A552H9W9</accession>
<dbReference type="PANTHER" id="PTHR10120">
    <property type="entry name" value="CAAX PRENYL PROTEASE 1"/>
    <property type="match status" value="1"/>
</dbReference>
<evidence type="ECO:0000313" key="9">
    <source>
        <dbReference type="Proteomes" id="UP000320674"/>
    </source>
</evidence>
<comment type="similarity">
    <text evidence="6">Belongs to the peptidase M48 family.</text>
</comment>
<dbReference type="Pfam" id="PF01435">
    <property type="entry name" value="Peptidase_M48"/>
    <property type="match status" value="1"/>
</dbReference>
<evidence type="ECO:0000256" key="4">
    <source>
        <dbReference type="ARBA" id="ARBA00022833"/>
    </source>
</evidence>
<dbReference type="AlphaFoldDB" id="A0A552H9W9"/>
<evidence type="ECO:0000256" key="5">
    <source>
        <dbReference type="ARBA" id="ARBA00023049"/>
    </source>
</evidence>
<evidence type="ECO:0000313" key="8">
    <source>
        <dbReference type="EMBL" id="TRU67966.1"/>
    </source>
</evidence>
<dbReference type="GO" id="GO:0046872">
    <property type="term" value="F:metal ion binding"/>
    <property type="evidence" value="ECO:0007669"/>
    <property type="project" value="UniProtKB-KW"/>
</dbReference>
<keyword evidence="3 6" id="KW-0378">Hydrolase</keyword>
<protein>
    <submittedName>
        <fullName evidence="8">M48 family peptidase</fullName>
    </submittedName>
</protein>
<dbReference type="CDD" id="cd07325">
    <property type="entry name" value="M48_Ste24p_like"/>
    <property type="match status" value="1"/>
</dbReference>
<evidence type="ECO:0000256" key="6">
    <source>
        <dbReference type="RuleBase" id="RU003983"/>
    </source>
</evidence>
<keyword evidence="4 6" id="KW-0862">Zinc</keyword>
<name>A0A552H9W9_MICVR</name>